<proteinExistence type="predicted"/>
<feature type="non-terminal residue" evidence="1">
    <location>
        <position position="58"/>
    </location>
</feature>
<comment type="caution">
    <text evidence="1">The sequence shown here is derived from an EMBL/GenBank/DDBJ whole genome shotgun (WGS) entry which is preliminary data.</text>
</comment>
<evidence type="ECO:0000313" key="2">
    <source>
        <dbReference type="Proteomes" id="UP000801492"/>
    </source>
</evidence>
<name>A0A8K0CMJ3_IGNLU</name>
<accession>A0A8K0CMJ3</accession>
<dbReference type="EMBL" id="VTPC01057171">
    <property type="protein sequence ID" value="KAF2890168.1"/>
    <property type="molecule type" value="Genomic_DNA"/>
</dbReference>
<gene>
    <name evidence="1" type="ORF">ILUMI_16005</name>
</gene>
<protein>
    <submittedName>
        <fullName evidence="1">Uncharacterized protein</fullName>
    </submittedName>
</protein>
<dbReference type="AlphaFoldDB" id="A0A8K0CMJ3"/>
<keyword evidence="2" id="KW-1185">Reference proteome</keyword>
<evidence type="ECO:0000313" key="1">
    <source>
        <dbReference type="EMBL" id="KAF2890168.1"/>
    </source>
</evidence>
<feature type="non-terminal residue" evidence="1">
    <location>
        <position position="1"/>
    </location>
</feature>
<dbReference type="Proteomes" id="UP000801492">
    <property type="component" value="Unassembled WGS sequence"/>
</dbReference>
<reference evidence="1" key="1">
    <citation type="submission" date="2019-08" db="EMBL/GenBank/DDBJ databases">
        <title>The genome of the North American firefly Photinus pyralis.</title>
        <authorList>
            <consortium name="Photinus pyralis genome working group"/>
            <person name="Fallon T.R."/>
            <person name="Sander Lower S.E."/>
            <person name="Weng J.-K."/>
        </authorList>
    </citation>
    <scope>NUCLEOTIDE SEQUENCE</scope>
    <source>
        <strain evidence="1">TRF0915ILg1</strain>
        <tissue evidence="1">Whole body</tissue>
    </source>
</reference>
<organism evidence="1 2">
    <name type="scientific">Ignelater luminosus</name>
    <name type="common">Cucubano</name>
    <name type="synonym">Pyrophorus luminosus</name>
    <dbReference type="NCBI Taxonomy" id="2038154"/>
    <lineage>
        <taxon>Eukaryota</taxon>
        <taxon>Metazoa</taxon>
        <taxon>Ecdysozoa</taxon>
        <taxon>Arthropoda</taxon>
        <taxon>Hexapoda</taxon>
        <taxon>Insecta</taxon>
        <taxon>Pterygota</taxon>
        <taxon>Neoptera</taxon>
        <taxon>Endopterygota</taxon>
        <taxon>Coleoptera</taxon>
        <taxon>Polyphaga</taxon>
        <taxon>Elateriformia</taxon>
        <taxon>Elateroidea</taxon>
        <taxon>Elateridae</taxon>
        <taxon>Agrypninae</taxon>
        <taxon>Pyrophorini</taxon>
        <taxon>Ignelater</taxon>
    </lineage>
</organism>
<sequence>FFRIPHLLDELNANFFEMAPLLFLYDTASDKDYKSRRIKEFYFVNKTIANSSKVESTN</sequence>
<dbReference type="OrthoDB" id="19653at2759"/>